<dbReference type="Proteomes" id="UP000199227">
    <property type="component" value="Unassembled WGS sequence"/>
</dbReference>
<proteinExistence type="inferred from homology"/>
<evidence type="ECO:0000313" key="13">
    <source>
        <dbReference type="Proteomes" id="UP000199227"/>
    </source>
</evidence>
<evidence type="ECO:0000256" key="9">
    <source>
        <dbReference type="ARBA" id="ARBA00023136"/>
    </source>
</evidence>
<dbReference type="InterPro" id="IPR051408">
    <property type="entry name" value="Phosphate_transprt_permease"/>
</dbReference>
<feature type="transmembrane region" description="Helical" evidence="10">
    <location>
        <begin position="67"/>
        <end position="92"/>
    </location>
</feature>
<dbReference type="STRING" id="223786.SAMN05216234_101102"/>
<dbReference type="SUPFAM" id="SSF161098">
    <property type="entry name" value="MetI-like"/>
    <property type="match status" value="1"/>
</dbReference>
<keyword evidence="13" id="KW-1185">Reference proteome</keyword>
<evidence type="ECO:0000256" key="6">
    <source>
        <dbReference type="ARBA" id="ARBA00022592"/>
    </source>
</evidence>
<keyword evidence="6" id="KW-0592">Phosphate transport</keyword>
<dbReference type="OrthoDB" id="9807065at2"/>
<evidence type="ECO:0000256" key="8">
    <source>
        <dbReference type="ARBA" id="ARBA00022989"/>
    </source>
</evidence>
<dbReference type="PANTHER" id="PTHR42922">
    <property type="entry name" value="PHOSPHATE TRANSPORT SYSTEM PERMEASE PROTEIN PSTA"/>
    <property type="match status" value="1"/>
</dbReference>
<evidence type="ECO:0000256" key="3">
    <source>
        <dbReference type="ARBA" id="ARBA00016864"/>
    </source>
</evidence>
<feature type="transmembrane region" description="Helical" evidence="10">
    <location>
        <begin position="12"/>
        <end position="38"/>
    </location>
</feature>
<feature type="domain" description="ABC transmembrane type-1" evidence="11">
    <location>
        <begin position="67"/>
        <end position="271"/>
    </location>
</feature>
<keyword evidence="9 10" id="KW-0472">Membrane</keyword>
<comment type="subcellular location">
    <subcellularLocation>
        <location evidence="1 10">Cell membrane</location>
        <topology evidence="1 10">Multi-pass membrane protein</topology>
    </subcellularLocation>
</comment>
<dbReference type="InterPro" id="IPR035906">
    <property type="entry name" value="MetI-like_sf"/>
</dbReference>
<keyword evidence="5 10" id="KW-1003">Cell membrane</keyword>
<dbReference type="InterPro" id="IPR000515">
    <property type="entry name" value="MetI-like"/>
</dbReference>
<dbReference type="NCBIfam" id="TIGR00974">
    <property type="entry name" value="3a0107s02c"/>
    <property type="match status" value="1"/>
</dbReference>
<feature type="transmembrane region" description="Helical" evidence="10">
    <location>
        <begin position="112"/>
        <end position="130"/>
    </location>
</feature>
<feature type="transmembrane region" description="Helical" evidence="10">
    <location>
        <begin position="136"/>
        <end position="154"/>
    </location>
</feature>
<keyword evidence="4" id="KW-0813">Transport</keyword>
<keyword evidence="7 10" id="KW-0812">Transmembrane</keyword>
<dbReference type="Gene3D" id="1.10.3720.10">
    <property type="entry name" value="MetI-like"/>
    <property type="match status" value="1"/>
</dbReference>
<evidence type="ECO:0000256" key="10">
    <source>
        <dbReference type="RuleBase" id="RU363043"/>
    </source>
</evidence>
<dbReference type="CDD" id="cd06261">
    <property type="entry name" value="TM_PBP2"/>
    <property type="match status" value="1"/>
</dbReference>
<protein>
    <recommendedName>
        <fullName evidence="3 10">Phosphate transport system permease protein PstA</fullName>
    </recommendedName>
</protein>
<dbReference type="AlphaFoldDB" id="A0A1I5KW16"/>
<dbReference type="RefSeq" id="WP_092909867.1">
    <property type="nucleotide sequence ID" value="NZ_FOXB01000001.1"/>
</dbReference>
<evidence type="ECO:0000256" key="4">
    <source>
        <dbReference type="ARBA" id="ARBA00022448"/>
    </source>
</evidence>
<organism evidence="12 13">
    <name type="scientific">Hydrogenimonas thermophila</name>
    <dbReference type="NCBI Taxonomy" id="223786"/>
    <lineage>
        <taxon>Bacteria</taxon>
        <taxon>Pseudomonadati</taxon>
        <taxon>Campylobacterota</taxon>
        <taxon>Epsilonproteobacteria</taxon>
        <taxon>Campylobacterales</taxon>
        <taxon>Hydrogenimonadaceae</taxon>
        <taxon>Hydrogenimonas</taxon>
    </lineage>
</organism>
<dbReference type="GO" id="GO:0005886">
    <property type="term" value="C:plasma membrane"/>
    <property type="evidence" value="ECO:0007669"/>
    <property type="project" value="UniProtKB-SubCell"/>
</dbReference>
<evidence type="ECO:0000259" key="11">
    <source>
        <dbReference type="PROSITE" id="PS50928"/>
    </source>
</evidence>
<evidence type="ECO:0000256" key="2">
    <source>
        <dbReference type="ARBA" id="ARBA00007069"/>
    </source>
</evidence>
<name>A0A1I5KW16_9BACT</name>
<gene>
    <name evidence="12" type="ORF">SAMN05216234_101102</name>
</gene>
<keyword evidence="8 10" id="KW-1133">Transmembrane helix</keyword>
<comment type="similarity">
    <text evidence="2 10">Belongs to the binding-protein-dependent transport system permease family. CysTW subfamily.</text>
</comment>
<evidence type="ECO:0000256" key="7">
    <source>
        <dbReference type="ARBA" id="ARBA00022692"/>
    </source>
</evidence>
<dbReference type="PANTHER" id="PTHR42922:SF1">
    <property type="entry name" value="PHOSPHATE TRANSPORT SYSTEM PERMEASE PROTEIN PSTA"/>
    <property type="match status" value="1"/>
</dbReference>
<evidence type="ECO:0000256" key="1">
    <source>
        <dbReference type="ARBA" id="ARBA00004651"/>
    </source>
</evidence>
<reference evidence="12 13" key="1">
    <citation type="submission" date="2016-10" db="EMBL/GenBank/DDBJ databases">
        <authorList>
            <person name="de Groot N.N."/>
        </authorList>
    </citation>
    <scope>NUCLEOTIDE SEQUENCE [LARGE SCALE GENOMIC DNA]</scope>
    <source>
        <strain evidence="12 13">EP1-55-1</strain>
    </source>
</reference>
<dbReference type="Pfam" id="PF00528">
    <property type="entry name" value="BPD_transp_1"/>
    <property type="match status" value="1"/>
</dbReference>
<accession>A0A1I5KW16</accession>
<sequence>MTLQERRILLNKIIMILSSAAAIAGMLFLFWIIGVLLYKGFNALSLDIFTYDMAPPGREPSGLRNALVGQLILVIGASIIGVPIGVLAGTYLSEYGGKKSKLARVIRDISDIMMSTPSIVIGAFVYAILVEPIGHFSGWAGIAALAVMMVPIVLRTTDDMLQLVPGSLREAAAALGAPKYKVIIQVVYRGAKTGMLTGILLSVARIAGETAPLLFTSFSNNFFSTDLNQPIASLTVTMFNYATSPYDDWINQGWAAALILALFVLGANIIGRIIIRNKKGNR</sequence>
<dbReference type="GO" id="GO:0005315">
    <property type="term" value="F:phosphate transmembrane transporter activity"/>
    <property type="evidence" value="ECO:0007669"/>
    <property type="project" value="InterPro"/>
</dbReference>
<dbReference type="PROSITE" id="PS50928">
    <property type="entry name" value="ABC_TM1"/>
    <property type="match status" value="1"/>
</dbReference>
<dbReference type="EMBL" id="FOXB01000001">
    <property type="protein sequence ID" value="SFO88826.1"/>
    <property type="molecule type" value="Genomic_DNA"/>
</dbReference>
<feature type="transmembrane region" description="Helical" evidence="10">
    <location>
        <begin position="254"/>
        <end position="275"/>
    </location>
</feature>
<dbReference type="GO" id="GO:0035435">
    <property type="term" value="P:phosphate ion transmembrane transport"/>
    <property type="evidence" value="ECO:0007669"/>
    <property type="project" value="InterPro"/>
</dbReference>
<feature type="transmembrane region" description="Helical" evidence="10">
    <location>
        <begin position="195"/>
        <end position="215"/>
    </location>
</feature>
<evidence type="ECO:0000313" key="12">
    <source>
        <dbReference type="EMBL" id="SFO88826.1"/>
    </source>
</evidence>
<dbReference type="InterPro" id="IPR005672">
    <property type="entry name" value="Phosphate_PstA"/>
</dbReference>
<evidence type="ECO:0000256" key="5">
    <source>
        <dbReference type="ARBA" id="ARBA00022475"/>
    </source>
</evidence>